<dbReference type="eggNOG" id="COG4886">
    <property type="taxonomic scope" value="Bacteria"/>
</dbReference>
<name>V6Q5A0_9ENTE</name>
<organism evidence="1 2">
    <name type="scientific">Vagococcus lutrae LBD1</name>
    <dbReference type="NCBI Taxonomy" id="1408226"/>
    <lineage>
        <taxon>Bacteria</taxon>
        <taxon>Bacillati</taxon>
        <taxon>Bacillota</taxon>
        <taxon>Bacilli</taxon>
        <taxon>Lactobacillales</taxon>
        <taxon>Enterococcaceae</taxon>
        <taxon>Vagococcus</taxon>
    </lineage>
</organism>
<dbReference type="SUPFAM" id="SSF49899">
    <property type="entry name" value="Concanavalin A-like lectins/glucanases"/>
    <property type="match status" value="1"/>
</dbReference>
<accession>V6Q5A0</accession>
<dbReference type="RefSeq" id="WP_023605951.1">
    <property type="nucleotide sequence ID" value="NZ_AYSH01000008.1"/>
</dbReference>
<dbReference type="Pfam" id="PF18483">
    <property type="entry name" value="Lectin_L-type_dom"/>
    <property type="match status" value="1"/>
</dbReference>
<dbReference type="STRING" id="1408226.T233_00607"/>
<dbReference type="Proteomes" id="UP000018126">
    <property type="component" value="Unassembled WGS sequence"/>
</dbReference>
<dbReference type="AlphaFoldDB" id="V6Q5A0"/>
<evidence type="ECO:0000313" key="1">
    <source>
        <dbReference type="EMBL" id="EST90304.1"/>
    </source>
</evidence>
<comment type="caution">
    <text evidence="1">The sequence shown here is derived from an EMBL/GenBank/DDBJ whole genome shotgun (WGS) entry which is preliminary data.</text>
</comment>
<reference evidence="1 2" key="1">
    <citation type="journal article" date="2013" name="Genome Announc.">
        <title>High-Quality Draft Genome Sequence of Vagococcus lutrae Strain LBD1, Isolated from the Largemouth Bass Micropterus salmoides.</title>
        <authorList>
            <person name="Lebreton F."/>
            <person name="Valentino M.D."/>
            <person name="Duncan L.B."/>
            <person name="Zeng Q."/>
            <person name="Manson McGuire A."/>
            <person name="Earl A.M."/>
            <person name="Gilmore M.S."/>
        </authorList>
    </citation>
    <scope>NUCLEOTIDE SEQUENCE [LARGE SCALE GENOMIC DNA]</scope>
    <source>
        <strain evidence="1 2">LBD1</strain>
    </source>
</reference>
<gene>
    <name evidence="1" type="ORF">T233_00607</name>
</gene>
<protein>
    <recommendedName>
        <fullName evidence="3">WxL domain-containing protein</fullName>
    </recommendedName>
</protein>
<keyword evidence="2" id="KW-1185">Reference proteome</keyword>
<dbReference type="Gene3D" id="2.60.120.200">
    <property type="match status" value="1"/>
</dbReference>
<dbReference type="InterPro" id="IPR013320">
    <property type="entry name" value="ConA-like_dom_sf"/>
</dbReference>
<evidence type="ECO:0000313" key="2">
    <source>
        <dbReference type="Proteomes" id="UP000018126"/>
    </source>
</evidence>
<sequence length="855" mass="97231">MKEILASLVVTFGLPLMMPVLVGASPKIDEKQAIVETVENSSSEKTNNTLETKSEINYDIRFIPSEMAKQKLKEQKEIILTKVKGEEIKKKEIEDFFPKGMSEEIILKDQDNQLLTLSEIDGMRVDESITFDLLLDSDNNGSEDLKSSESQSGDIQIEQSKAEETETEVMQSRTVPLPPVNLNELLPLEKVFADPVGSGPKVLSDKNVLQITATNKQLGAIWSKNKVNLVKDFKLRSWIYLGDRGEKAADGITFTLHADPDGVQSLGSDGSGIGAYGSRFSDKFIRNALSFEFDTFNNDYRKDPVYDETDKYIDDGKRGHVAFVRPRADINKFNMMKPSHKHTKVLSSSSTLSDGRWHKFDVDWDAYKKILKVRADFQFSDGNQTIEYYLGQSSLGYPDINQMFGGSYEVYWGFTGSTGEGWAENAIAMRTVPNSVSHIASLKNHADNSYSEKITTSKGSTVDIKDHLILDDKVNSKFTKDAQIVIDLKDLSYQRGTLEINGQKVKEENIGFDENNRRLTITLGDMAFGMGWESDLTFQAKVLETAQENETNKYRFIYLDEGVVSDSNDIEISFVKTQNPEAISHYSYFNDDNKLFEVDLKKDEEVVINDYIEVKGNNFTENDTVRVKLEDLDYQKGTLEINGEKVDEKQIDYNGDVLRVRLGNLASKLNFKANLRLKAKATIDQNKTNFYNFYYQTPNCDETPANNTIVINFKQGPLNVLRLKEVPEIIDFGKHEIKTGHKDFWSQTKGDLVVEEFRAENADKWTLTVREKEPLTNQLLPKHNLMGKMVWNDLKGKKPITKNETIVEQYKHEGDYKVNDTWEKDQKGISIEVPIDKQLVGTYKGELQWQLRDTP</sequence>
<proteinExistence type="predicted"/>
<dbReference type="CDD" id="cd01951">
    <property type="entry name" value="lectin_L-type"/>
    <property type="match status" value="1"/>
</dbReference>
<dbReference type="InterPro" id="IPR056573">
    <property type="entry name" value="Lectin_L-type_dom"/>
</dbReference>
<dbReference type="EMBL" id="AYSH01000008">
    <property type="protein sequence ID" value="EST90304.1"/>
    <property type="molecule type" value="Genomic_DNA"/>
</dbReference>
<evidence type="ECO:0008006" key="3">
    <source>
        <dbReference type="Google" id="ProtNLM"/>
    </source>
</evidence>